<dbReference type="PANTHER" id="PTHR32208">
    <property type="entry name" value="SECRETED PROTEIN-RELATED"/>
    <property type="match status" value="1"/>
</dbReference>
<evidence type="ECO:0000256" key="1">
    <source>
        <dbReference type="ARBA" id="ARBA00022729"/>
    </source>
</evidence>
<dbReference type="PANTHER" id="PTHR32208:SF96">
    <property type="entry name" value="GLYOXAL OXIDASE"/>
    <property type="match status" value="1"/>
</dbReference>
<dbReference type="EMBL" id="JASBNA010000005">
    <property type="protein sequence ID" value="KAK7691399.1"/>
    <property type="molecule type" value="Genomic_DNA"/>
</dbReference>
<accession>A0AAW0GJS0</accession>
<evidence type="ECO:0008006" key="7">
    <source>
        <dbReference type="Google" id="ProtNLM"/>
    </source>
</evidence>
<dbReference type="Proteomes" id="UP001385951">
    <property type="component" value="Unassembled WGS sequence"/>
</dbReference>
<sequence>MLSLITSLLSIASIAHATPLQPRAPEWTFTEVGNSGIVALEAIVVSPTLAVIFDRASDDPLQINNHSAWGGLWNLETNEVKALDVLSNSFCASGALLSNGTMVSVGGDPRGFVNNPTIKNGTTGLRIFEPCDDPAGEDCTLFEDPANLHLAESRWYPSSIRIPDGSLMIVGGIHENTDFYNDIDRAALTVEFFPPKFGGVPRPSEFLKRSLPANLFPRIFLLPDGKVFMVANNQSIIYDIETGDERILPDLPNGIRTTNPLDGSAILLPLSPPDFTPEVLVCGGSDVDDTIPPALLSSQHPATDQCSRITLTEEGIQQGWQVERMLEPRTMPELVHIPNGQVLIINGGETGYAAIATVKDPVGNSNADHPVLTPSIYTPDAPLGQRISNVGMPTSEIPRLYHSSVTLTPKGNFFVAGSNPNANTNTTVEFSSEFRVEVLDPPFMFVPRPQILDAPEKIGFNQQFTVPVSIPSDLQANTIQVALVDLGFSSHAFHSSARLVFMDAQLSEDRTSLTITSPPNRNVYPPGPAFIFLTVDDVSSEGARVMVGTGAPPPQTD</sequence>
<dbReference type="InterPro" id="IPR015202">
    <property type="entry name" value="GO-like_E_set"/>
</dbReference>
<name>A0AAW0GJS0_9APHY</name>
<dbReference type="InterPro" id="IPR014756">
    <property type="entry name" value="Ig_E-set"/>
</dbReference>
<keyword evidence="6" id="KW-1185">Reference proteome</keyword>
<evidence type="ECO:0000259" key="4">
    <source>
        <dbReference type="Pfam" id="PF09118"/>
    </source>
</evidence>
<dbReference type="Pfam" id="PF07250">
    <property type="entry name" value="Glyoxal_oxid_N"/>
    <property type="match status" value="1"/>
</dbReference>
<feature type="domain" description="Galactose oxidase-like Early set" evidence="4">
    <location>
        <begin position="448"/>
        <end position="547"/>
    </location>
</feature>
<dbReference type="InterPro" id="IPR013783">
    <property type="entry name" value="Ig-like_fold"/>
</dbReference>
<evidence type="ECO:0000259" key="3">
    <source>
        <dbReference type="Pfam" id="PF07250"/>
    </source>
</evidence>
<keyword evidence="1 2" id="KW-0732">Signal</keyword>
<evidence type="ECO:0000256" key="2">
    <source>
        <dbReference type="SAM" id="SignalP"/>
    </source>
</evidence>
<feature type="signal peptide" evidence="2">
    <location>
        <begin position="1"/>
        <end position="17"/>
    </location>
</feature>
<feature type="domain" description="Glyoxal oxidase N-terminal" evidence="3">
    <location>
        <begin position="70"/>
        <end position="443"/>
    </location>
</feature>
<dbReference type="SUPFAM" id="SSF81296">
    <property type="entry name" value="E set domains"/>
    <property type="match status" value="1"/>
</dbReference>
<dbReference type="SUPFAM" id="SSF50965">
    <property type="entry name" value="Galactose oxidase, central domain"/>
    <property type="match status" value="1"/>
</dbReference>
<dbReference type="Gene3D" id="2.130.10.80">
    <property type="entry name" value="Galactose oxidase/kelch, beta-propeller"/>
    <property type="match status" value="1"/>
</dbReference>
<reference evidence="5 6" key="1">
    <citation type="submission" date="2022-09" db="EMBL/GenBank/DDBJ databases">
        <authorList>
            <person name="Palmer J.M."/>
        </authorList>
    </citation>
    <scope>NUCLEOTIDE SEQUENCE [LARGE SCALE GENOMIC DNA]</scope>
    <source>
        <strain evidence="5 6">DSM 7382</strain>
    </source>
</reference>
<evidence type="ECO:0000313" key="5">
    <source>
        <dbReference type="EMBL" id="KAK7691399.1"/>
    </source>
</evidence>
<evidence type="ECO:0000313" key="6">
    <source>
        <dbReference type="Proteomes" id="UP001385951"/>
    </source>
</evidence>
<comment type="caution">
    <text evidence="5">The sequence shown here is derived from an EMBL/GenBank/DDBJ whole genome shotgun (WGS) entry which is preliminary data.</text>
</comment>
<dbReference type="Pfam" id="PF09118">
    <property type="entry name" value="GO-like_E_set"/>
    <property type="match status" value="1"/>
</dbReference>
<dbReference type="InterPro" id="IPR011043">
    <property type="entry name" value="Gal_Oxase/kelch_b-propeller"/>
</dbReference>
<organism evidence="5 6">
    <name type="scientific">Cerrena zonata</name>
    <dbReference type="NCBI Taxonomy" id="2478898"/>
    <lineage>
        <taxon>Eukaryota</taxon>
        <taxon>Fungi</taxon>
        <taxon>Dikarya</taxon>
        <taxon>Basidiomycota</taxon>
        <taxon>Agaricomycotina</taxon>
        <taxon>Agaricomycetes</taxon>
        <taxon>Polyporales</taxon>
        <taxon>Cerrenaceae</taxon>
        <taxon>Cerrena</taxon>
    </lineage>
</organism>
<dbReference type="CDD" id="cd02851">
    <property type="entry name" value="E_set_GO_C"/>
    <property type="match status" value="1"/>
</dbReference>
<gene>
    <name evidence="5" type="ORF">QCA50_004798</name>
</gene>
<dbReference type="InterPro" id="IPR009880">
    <property type="entry name" value="Glyoxal_oxidase_N"/>
</dbReference>
<dbReference type="InterPro" id="IPR037293">
    <property type="entry name" value="Gal_Oxidase_central_sf"/>
</dbReference>
<protein>
    <recommendedName>
        <fullName evidence="7">Glyoxal oxidase</fullName>
    </recommendedName>
</protein>
<feature type="chain" id="PRO_5043575515" description="Glyoxal oxidase" evidence="2">
    <location>
        <begin position="18"/>
        <end position="557"/>
    </location>
</feature>
<dbReference type="AlphaFoldDB" id="A0AAW0GJS0"/>
<proteinExistence type="predicted"/>
<dbReference type="Gene3D" id="2.60.40.10">
    <property type="entry name" value="Immunoglobulins"/>
    <property type="match status" value="1"/>
</dbReference>